<keyword evidence="3 6" id="KW-0812">Transmembrane</keyword>
<comment type="similarity">
    <text evidence="2">Belongs to the GtrA family.</text>
</comment>
<feature type="transmembrane region" description="Helical" evidence="6">
    <location>
        <begin position="44"/>
        <end position="60"/>
    </location>
</feature>
<dbReference type="InterPro" id="IPR007267">
    <property type="entry name" value="GtrA_DPMS_TM"/>
</dbReference>
<feature type="transmembrane region" description="Helical" evidence="6">
    <location>
        <begin position="20"/>
        <end position="38"/>
    </location>
</feature>
<dbReference type="Proteomes" id="UP000662814">
    <property type="component" value="Chromosome"/>
</dbReference>
<feature type="transmembrane region" description="Helical" evidence="6">
    <location>
        <begin position="110"/>
        <end position="130"/>
    </location>
</feature>
<evidence type="ECO:0000256" key="6">
    <source>
        <dbReference type="SAM" id="Phobius"/>
    </source>
</evidence>
<reference evidence="8 9" key="1">
    <citation type="submission" date="2020-12" db="EMBL/GenBank/DDBJ databases">
        <title>Microbacterium sp. HY060.</title>
        <authorList>
            <person name="Zhou J."/>
        </authorList>
    </citation>
    <scope>NUCLEOTIDE SEQUENCE [LARGE SCALE GENOMIC DNA]</scope>
    <source>
        <strain evidence="8 9">HY60</strain>
    </source>
</reference>
<name>A0ABX6YFA0_9MICO</name>
<evidence type="ECO:0000256" key="2">
    <source>
        <dbReference type="ARBA" id="ARBA00009399"/>
    </source>
</evidence>
<keyword evidence="5 6" id="KW-0472">Membrane</keyword>
<proteinExistence type="inferred from homology"/>
<dbReference type="Pfam" id="PF04138">
    <property type="entry name" value="GtrA_DPMS_TM"/>
    <property type="match status" value="1"/>
</dbReference>
<dbReference type="PANTHER" id="PTHR38459">
    <property type="entry name" value="PROPHAGE BACTOPRENOL-LINKED GLUCOSE TRANSLOCASE HOMOLOG"/>
    <property type="match status" value="1"/>
</dbReference>
<evidence type="ECO:0000256" key="1">
    <source>
        <dbReference type="ARBA" id="ARBA00004141"/>
    </source>
</evidence>
<feature type="transmembrane region" description="Helical" evidence="6">
    <location>
        <begin position="80"/>
        <end position="104"/>
    </location>
</feature>
<dbReference type="InterPro" id="IPR051401">
    <property type="entry name" value="GtrA_CellWall_Glycosyl"/>
</dbReference>
<protein>
    <submittedName>
        <fullName evidence="8">GtrA family protein</fullName>
    </submittedName>
</protein>
<gene>
    <name evidence="8" type="ORF">HCR76_11540</name>
</gene>
<keyword evidence="9" id="KW-1185">Reference proteome</keyword>
<sequence>MTQHSRLRRLIGLSSRFLTIGAISTLIEIAAFNILLYGLHVDGVWAKIFASLIALVNAYFGNREWTFKNRGKHSRSLEVVLFIVVNGICTLLGAGIVGLGLWAFPDSGPIVVNIINLLSIGVVVALRFLLYHFVVFRGVRPSRASEIDLGAGDS</sequence>
<dbReference type="PANTHER" id="PTHR38459:SF1">
    <property type="entry name" value="PROPHAGE BACTOPRENOL-LINKED GLUCOSE TRANSLOCASE HOMOLOG"/>
    <property type="match status" value="1"/>
</dbReference>
<dbReference type="RefSeq" id="WP_166990432.1">
    <property type="nucleotide sequence ID" value="NZ_CP061169.1"/>
</dbReference>
<evidence type="ECO:0000256" key="3">
    <source>
        <dbReference type="ARBA" id="ARBA00022692"/>
    </source>
</evidence>
<dbReference type="EMBL" id="CP061169">
    <property type="protein sequence ID" value="QPZ37466.1"/>
    <property type="molecule type" value="Genomic_DNA"/>
</dbReference>
<evidence type="ECO:0000256" key="4">
    <source>
        <dbReference type="ARBA" id="ARBA00022989"/>
    </source>
</evidence>
<evidence type="ECO:0000256" key="5">
    <source>
        <dbReference type="ARBA" id="ARBA00023136"/>
    </source>
</evidence>
<organism evidence="8 9">
    <name type="scientific">Paramicrobacterium chengjingii</name>
    <dbReference type="NCBI Taxonomy" id="2769067"/>
    <lineage>
        <taxon>Bacteria</taxon>
        <taxon>Bacillati</taxon>
        <taxon>Actinomycetota</taxon>
        <taxon>Actinomycetes</taxon>
        <taxon>Micrococcales</taxon>
        <taxon>Microbacteriaceae</taxon>
        <taxon>Paramicrobacterium</taxon>
    </lineage>
</organism>
<evidence type="ECO:0000313" key="9">
    <source>
        <dbReference type="Proteomes" id="UP000662814"/>
    </source>
</evidence>
<accession>A0ABX6YFA0</accession>
<feature type="domain" description="GtrA/DPMS transmembrane" evidence="7">
    <location>
        <begin position="16"/>
        <end position="136"/>
    </location>
</feature>
<comment type="subcellular location">
    <subcellularLocation>
        <location evidence="1">Membrane</location>
        <topology evidence="1">Multi-pass membrane protein</topology>
    </subcellularLocation>
</comment>
<evidence type="ECO:0000313" key="8">
    <source>
        <dbReference type="EMBL" id="QPZ37466.1"/>
    </source>
</evidence>
<evidence type="ECO:0000259" key="7">
    <source>
        <dbReference type="Pfam" id="PF04138"/>
    </source>
</evidence>
<keyword evidence="4 6" id="KW-1133">Transmembrane helix</keyword>